<evidence type="ECO:0000259" key="5">
    <source>
        <dbReference type="PROSITE" id="PS51379"/>
    </source>
</evidence>
<reference evidence="6" key="1">
    <citation type="journal article" date="2020" name="mSystems">
        <title>Genome- and Community-Level Interaction Insights into Carbon Utilization and Element Cycling Functions of Hydrothermarchaeota in Hydrothermal Sediment.</title>
        <authorList>
            <person name="Zhou Z."/>
            <person name="Liu Y."/>
            <person name="Xu W."/>
            <person name="Pan J."/>
            <person name="Luo Z.H."/>
            <person name="Li M."/>
        </authorList>
    </citation>
    <scope>NUCLEOTIDE SEQUENCE [LARGE SCALE GENOMIC DNA]</scope>
    <source>
        <strain evidence="6">SpSt-897</strain>
    </source>
</reference>
<keyword evidence="2" id="KW-0408">Iron</keyword>
<keyword evidence="3" id="KW-0411">Iron-sulfur</keyword>
<gene>
    <name evidence="6" type="ORF">ENW96_13395</name>
</gene>
<dbReference type="Pfam" id="PF12838">
    <property type="entry name" value="Fer4_7"/>
    <property type="match status" value="1"/>
</dbReference>
<dbReference type="Gene3D" id="3.30.70.20">
    <property type="match status" value="1"/>
</dbReference>
<dbReference type="InterPro" id="IPR017900">
    <property type="entry name" value="4Fe4S_Fe_S_CS"/>
</dbReference>
<evidence type="ECO:0000313" key="6">
    <source>
        <dbReference type="EMBL" id="HGF35350.1"/>
    </source>
</evidence>
<proteinExistence type="predicted"/>
<organism evidence="6">
    <name type="scientific">Desulfobacca acetoxidans</name>
    <dbReference type="NCBI Taxonomy" id="60893"/>
    <lineage>
        <taxon>Bacteria</taxon>
        <taxon>Pseudomonadati</taxon>
        <taxon>Thermodesulfobacteriota</taxon>
        <taxon>Desulfobaccia</taxon>
        <taxon>Desulfobaccales</taxon>
        <taxon>Desulfobaccaceae</taxon>
        <taxon>Desulfobacca</taxon>
    </lineage>
</organism>
<evidence type="ECO:0000256" key="1">
    <source>
        <dbReference type="ARBA" id="ARBA00022723"/>
    </source>
</evidence>
<dbReference type="EMBL" id="DTMF01000319">
    <property type="protein sequence ID" value="HGF35350.1"/>
    <property type="molecule type" value="Genomic_DNA"/>
</dbReference>
<feature type="domain" description="4Fe-4S ferredoxin-type" evidence="5">
    <location>
        <begin position="64"/>
        <end position="94"/>
    </location>
</feature>
<dbReference type="PANTHER" id="PTHR43122">
    <property type="entry name" value="FERREDOXIN SUBUNIT OF PYRUVATE:FLAVODOXIN OXIDOREDUCTASE-RELATED"/>
    <property type="match status" value="1"/>
</dbReference>
<dbReference type="PROSITE" id="PS51379">
    <property type="entry name" value="4FE4S_FER_2"/>
    <property type="match status" value="2"/>
</dbReference>
<dbReference type="PROSITE" id="PS00198">
    <property type="entry name" value="4FE4S_FER_1"/>
    <property type="match status" value="1"/>
</dbReference>
<protein>
    <submittedName>
        <fullName evidence="6">4Fe-4S dicluster domain-containing protein</fullName>
    </submittedName>
</protein>
<accession>A0A7C3ZA80</accession>
<dbReference type="InterPro" id="IPR017896">
    <property type="entry name" value="4Fe4S_Fe-S-bd"/>
</dbReference>
<sequence>MPEKTSSPQDIRDRPPRKKKAVSRNEAARPEKPYEIDIYRAWCKACGICVAFCPWKCLSVDEEGNPVVTHPERCTGCGWCEIHCPDFAISVRECPAEKPREEAD</sequence>
<evidence type="ECO:0000256" key="2">
    <source>
        <dbReference type="ARBA" id="ARBA00023004"/>
    </source>
</evidence>
<dbReference type="SUPFAM" id="SSF54862">
    <property type="entry name" value="4Fe-4S ferredoxins"/>
    <property type="match status" value="1"/>
</dbReference>
<evidence type="ECO:0000256" key="3">
    <source>
        <dbReference type="ARBA" id="ARBA00023014"/>
    </source>
</evidence>
<feature type="region of interest" description="Disordered" evidence="4">
    <location>
        <begin position="1"/>
        <end position="28"/>
    </location>
</feature>
<dbReference type="GO" id="GO:0046872">
    <property type="term" value="F:metal ion binding"/>
    <property type="evidence" value="ECO:0007669"/>
    <property type="project" value="UniProtKB-KW"/>
</dbReference>
<keyword evidence="1" id="KW-0479">Metal-binding</keyword>
<comment type="caution">
    <text evidence="6">The sequence shown here is derived from an EMBL/GenBank/DDBJ whole genome shotgun (WGS) entry which is preliminary data.</text>
</comment>
<feature type="domain" description="4Fe-4S ferredoxin-type" evidence="5">
    <location>
        <begin position="32"/>
        <end position="63"/>
    </location>
</feature>
<name>A0A7C3ZA80_9BACT</name>
<dbReference type="GO" id="GO:0051536">
    <property type="term" value="F:iron-sulfur cluster binding"/>
    <property type="evidence" value="ECO:0007669"/>
    <property type="project" value="UniProtKB-KW"/>
</dbReference>
<dbReference type="AlphaFoldDB" id="A0A7C3ZA80"/>
<evidence type="ECO:0000256" key="4">
    <source>
        <dbReference type="SAM" id="MobiDB-lite"/>
    </source>
</evidence>
<dbReference type="PANTHER" id="PTHR43122:SF1">
    <property type="entry name" value="IRON-SULFUR-BINDING PROTEIN"/>
    <property type="match status" value="1"/>
</dbReference>